<evidence type="ECO:0000313" key="8">
    <source>
        <dbReference type="Proteomes" id="UP000245708"/>
    </source>
</evidence>
<keyword evidence="8" id="KW-1185">Reference proteome</keyword>
<name>A0A316GDV3_9RHOB</name>
<evidence type="ECO:0000256" key="4">
    <source>
        <dbReference type="ARBA" id="ARBA00022729"/>
    </source>
</evidence>
<dbReference type="SUPFAM" id="SSF53850">
    <property type="entry name" value="Periplasmic binding protein-like II"/>
    <property type="match status" value="1"/>
</dbReference>
<dbReference type="InterPro" id="IPR004682">
    <property type="entry name" value="TRAP_DctP"/>
</dbReference>
<feature type="chain" id="PRO_5016456062" evidence="6">
    <location>
        <begin position="24"/>
        <end position="322"/>
    </location>
</feature>
<dbReference type="InterPro" id="IPR018389">
    <property type="entry name" value="DctP_fam"/>
</dbReference>
<dbReference type="Gene3D" id="3.40.190.170">
    <property type="entry name" value="Bacterial extracellular solute-binding protein, family 7"/>
    <property type="match status" value="1"/>
</dbReference>
<evidence type="ECO:0000256" key="3">
    <source>
        <dbReference type="ARBA" id="ARBA00022448"/>
    </source>
</evidence>
<dbReference type="AlphaFoldDB" id="A0A316GDV3"/>
<evidence type="ECO:0000256" key="5">
    <source>
        <dbReference type="ARBA" id="ARBA00022764"/>
    </source>
</evidence>
<proteinExistence type="inferred from homology"/>
<reference evidence="7 8" key="1">
    <citation type="submission" date="2018-05" db="EMBL/GenBank/DDBJ databases">
        <title>Genomic Encyclopedia of Type Strains, Phase IV (KMG-IV): sequencing the most valuable type-strain genomes for metagenomic binning, comparative biology and taxonomic classification.</title>
        <authorList>
            <person name="Goeker M."/>
        </authorList>
    </citation>
    <scope>NUCLEOTIDE SEQUENCE [LARGE SCALE GENOMIC DNA]</scope>
    <source>
        <strain evidence="7 8">DSM 16097</strain>
    </source>
</reference>
<feature type="signal peptide" evidence="6">
    <location>
        <begin position="1"/>
        <end position="23"/>
    </location>
</feature>
<evidence type="ECO:0000256" key="2">
    <source>
        <dbReference type="ARBA" id="ARBA00009023"/>
    </source>
</evidence>
<comment type="similarity">
    <text evidence="2">Belongs to the bacterial solute-binding protein 7 family.</text>
</comment>
<dbReference type="CDD" id="cd13672">
    <property type="entry name" value="PBP2_TRAP_Siap"/>
    <property type="match status" value="1"/>
</dbReference>
<comment type="caution">
    <text evidence="7">The sequence shown here is derived from an EMBL/GenBank/DDBJ whole genome shotgun (WGS) entry which is preliminary data.</text>
</comment>
<protein>
    <submittedName>
        <fullName evidence="7">Tripartite ATP-independent transporter DctP family solute receptor</fullName>
    </submittedName>
</protein>
<dbReference type="NCBIfam" id="TIGR00787">
    <property type="entry name" value="dctP"/>
    <property type="match status" value="1"/>
</dbReference>
<dbReference type="RefSeq" id="WP_109670058.1">
    <property type="nucleotide sequence ID" value="NZ_QGGW01000009.1"/>
</dbReference>
<keyword evidence="7" id="KW-0675">Receptor</keyword>
<gene>
    <name evidence="7" type="ORF">C7455_109112</name>
</gene>
<dbReference type="Proteomes" id="UP000245708">
    <property type="component" value="Unassembled WGS sequence"/>
</dbReference>
<keyword evidence="4 6" id="KW-0732">Signal</keyword>
<evidence type="ECO:0000256" key="1">
    <source>
        <dbReference type="ARBA" id="ARBA00004418"/>
    </source>
</evidence>
<evidence type="ECO:0000256" key="6">
    <source>
        <dbReference type="SAM" id="SignalP"/>
    </source>
</evidence>
<dbReference type="InterPro" id="IPR038404">
    <property type="entry name" value="TRAP_DctP_sf"/>
</dbReference>
<dbReference type="PANTHER" id="PTHR33376">
    <property type="match status" value="1"/>
</dbReference>
<comment type="subcellular location">
    <subcellularLocation>
        <location evidence="1">Periplasm</location>
    </subcellularLocation>
</comment>
<sequence length="322" mass="34839">MRPFTTTILAGGLALAMAAPALAEREVTLGMQDNEVSNLFAGAQAMAETLAEVSGGEMTLTIFPSSQLGDFRAMVAQVQAGELDMVTVGYPDMSYVIPELNLIGAPYVADDFAHLQEIVAGDWGQEMSARFEEQGIRMLDLWYYGTRQTTSNRPIESMADMAGLRMRTPNVPFLIAYAENTGATPAPVAFAEVYLALQTNQVDAQENPLPTIEAMRFYEVQSHVAITNHFIASIAMMISDELWGSLSEEEQGWIAAAVAAGGEENNSRTNAAEAELLSTFEGRGLTVTRPDLAPFRAAMQPYYDTLEAEFGAGAIARVRGDN</sequence>
<dbReference type="OrthoDB" id="8673861at2"/>
<dbReference type="GO" id="GO:0055085">
    <property type="term" value="P:transmembrane transport"/>
    <property type="evidence" value="ECO:0007669"/>
    <property type="project" value="InterPro"/>
</dbReference>
<keyword evidence="5" id="KW-0574">Periplasm</keyword>
<dbReference type="GO" id="GO:0030288">
    <property type="term" value="C:outer membrane-bounded periplasmic space"/>
    <property type="evidence" value="ECO:0007669"/>
    <property type="project" value="InterPro"/>
</dbReference>
<dbReference type="NCBIfam" id="NF037995">
    <property type="entry name" value="TRAP_S1"/>
    <property type="match status" value="1"/>
</dbReference>
<dbReference type="EMBL" id="QGGW01000009">
    <property type="protein sequence ID" value="PWK59189.1"/>
    <property type="molecule type" value="Genomic_DNA"/>
</dbReference>
<dbReference type="PANTHER" id="PTHR33376:SF4">
    <property type="entry name" value="SIALIC ACID-BINDING PERIPLASMIC PROTEIN SIAP"/>
    <property type="match status" value="1"/>
</dbReference>
<dbReference type="PIRSF" id="PIRSF006470">
    <property type="entry name" value="DctB"/>
    <property type="match status" value="1"/>
</dbReference>
<dbReference type="Pfam" id="PF03480">
    <property type="entry name" value="DctP"/>
    <property type="match status" value="1"/>
</dbReference>
<organism evidence="7 8">
    <name type="scientific">Roseicyclus mahoneyensis</name>
    <dbReference type="NCBI Taxonomy" id="164332"/>
    <lineage>
        <taxon>Bacteria</taxon>
        <taxon>Pseudomonadati</taxon>
        <taxon>Pseudomonadota</taxon>
        <taxon>Alphaproteobacteria</taxon>
        <taxon>Rhodobacterales</taxon>
        <taxon>Roseobacteraceae</taxon>
        <taxon>Roseicyclus</taxon>
    </lineage>
</organism>
<keyword evidence="3" id="KW-0813">Transport</keyword>
<accession>A0A316GDV3</accession>
<evidence type="ECO:0000313" key="7">
    <source>
        <dbReference type="EMBL" id="PWK59189.1"/>
    </source>
</evidence>